<evidence type="ECO:0000256" key="6">
    <source>
        <dbReference type="ARBA" id="ARBA00023136"/>
    </source>
</evidence>
<keyword evidence="7" id="KW-0325">Glycoprotein</keyword>
<proteinExistence type="evidence at transcript level"/>
<evidence type="ECO:0000256" key="8">
    <source>
        <dbReference type="SAM" id="MobiDB-lite"/>
    </source>
</evidence>
<evidence type="ECO:0000256" key="5">
    <source>
        <dbReference type="ARBA" id="ARBA00022989"/>
    </source>
</evidence>
<feature type="non-terminal residue" evidence="10">
    <location>
        <position position="1"/>
    </location>
</feature>
<dbReference type="GO" id="GO:0005886">
    <property type="term" value="C:plasma membrane"/>
    <property type="evidence" value="ECO:0007669"/>
    <property type="project" value="UniProtKB-SubCell"/>
</dbReference>
<evidence type="ECO:0000256" key="1">
    <source>
        <dbReference type="ARBA" id="ARBA00004236"/>
    </source>
</evidence>
<dbReference type="OrthoDB" id="514335at2759"/>
<dbReference type="PANTHER" id="PTHR11923">
    <property type="entry name" value="SCAVENGER RECEPTOR CLASS B TYPE-1 SR-B1"/>
    <property type="match status" value="1"/>
</dbReference>
<dbReference type="Pfam" id="PF01130">
    <property type="entry name" value="CD36"/>
    <property type="match status" value="1"/>
</dbReference>
<dbReference type="GO" id="GO:0005737">
    <property type="term" value="C:cytoplasm"/>
    <property type="evidence" value="ECO:0007669"/>
    <property type="project" value="TreeGrafter"/>
</dbReference>
<accession>W8BKA5</accession>
<evidence type="ECO:0000256" key="3">
    <source>
        <dbReference type="ARBA" id="ARBA00022475"/>
    </source>
</evidence>
<sequence>KKNKKKNKLHLTACRPCQYFHILTFKKSCKQIFCKKKMPKKGSSLKKWQQSNHKMIVGIIGFCLGIFGVLCGMFWEQIFNSIVEKEMTLRPNSQVYDKWKNPPLALSLDIYLYNWTNPEDFTNQSTKPILEQLGPYRFTEKQDKVDIEWNPLNATVTYRKKSDFYFDAEGSNGSLDDVIVTLNAVALSAAGKAKRWNSVRRNLVDVGLKLYGQEMSIERTVDEMLFTGYSDDMLDMARAMPLFGKEVEVPFDKFGWFYTRNGSADLTGVFNVYTGADDISKIGKMHTWNFKQHTGFFRSTCGLVNGSAGEFHPPYLKENGSIELFTPDMCRTIPLDYVETTEIEGVLGFKYTGGARSIDNGTLYPENACFCGGECVPSGVMNISSCRFGSPVFMSYPHFYNADPYYLQQLEGLKPEQDKHEFYIILDPRTGVALEVAARFQVNMLVEPIDGISLYEDVPRVYFPLIWFEQKVRITPELASDLQLLPKILMGGQIFACICFGVGLILLCWYPIEILCTRQRSVELKSMPTTAGENVKQTKFTSVEELKNRPPTNVVLNNKTLDSSPLLERTNGKMPTIVPKSETNESVATVTTAASAVSSNDVNE</sequence>
<reference evidence="10" key="2">
    <citation type="journal article" date="2014" name="BMC Genomics">
        <title>A genomic perspective to assessing quality of mass-reared SIT flies used in Mediterranean fruit fly (Ceratitis capitata) eradication in California.</title>
        <authorList>
            <person name="Calla B."/>
            <person name="Hall B."/>
            <person name="Hou S."/>
            <person name="Geib S.M."/>
        </authorList>
    </citation>
    <scope>NUCLEOTIDE SEQUENCE</scope>
</reference>
<protein>
    <submittedName>
        <fullName evidence="10">Protein croquemort</fullName>
    </submittedName>
</protein>
<comment type="similarity">
    <text evidence="2">Belongs to the CD36 family.</text>
</comment>
<dbReference type="PRINTS" id="PR01609">
    <property type="entry name" value="CD36FAMILY"/>
</dbReference>
<dbReference type="GO" id="GO:0005044">
    <property type="term" value="F:scavenger receptor activity"/>
    <property type="evidence" value="ECO:0007669"/>
    <property type="project" value="TreeGrafter"/>
</dbReference>
<evidence type="ECO:0000256" key="4">
    <source>
        <dbReference type="ARBA" id="ARBA00022692"/>
    </source>
</evidence>
<comment type="subcellular location">
    <subcellularLocation>
        <location evidence="1">Cell membrane</location>
    </subcellularLocation>
</comment>
<dbReference type="EMBL" id="GAMC01016552">
    <property type="protein sequence ID" value="JAB90003.1"/>
    <property type="molecule type" value="mRNA"/>
</dbReference>
<name>W8BKA5_CERCA</name>
<dbReference type="PANTHER" id="PTHR11923:SF93">
    <property type="entry name" value="GH07959P-RELATED"/>
    <property type="match status" value="1"/>
</dbReference>
<feature type="transmembrane region" description="Helical" evidence="9">
    <location>
        <begin position="55"/>
        <end position="75"/>
    </location>
</feature>
<evidence type="ECO:0000256" key="7">
    <source>
        <dbReference type="ARBA" id="ARBA00023180"/>
    </source>
</evidence>
<dbReference type="AlphaFoldDB" id="W8BKA5"/>
<keyword evidence="6 9" id="KW-0472">Membrane</keyword>
<feature type="compositionally biased region" description="Low complexity" evidence="8">
    <location>
        <begin position="584"/>
        <end position="604"/>
    </location>
</feature>
<keyword evidence="3" id="KW-1003">Cell membrane</keyword>
<feature type="region of interest" description="Disordered" evidence="8">
    <location>
        <begin position="582"/>
        <end position="604"/>
    </location>
</feature>
<evidence type="ECO:0000256" key="9">
    <source>
        <dbReference type="SAM" id="Phobius"/>
    </source>
</evidence>
<organism evidence="10">
    <name type="scientific">Ceratitis capitata</name>
    <name type="common">Mediterranean fruit fly</name>
    <name type="synonym">Tephritis capitata</name>
    <dbReference type="NCBI Taxonomy" id="7213"/>
    <lineage>
        <taxon>Eukaryota</taxon>
        <taxon>Metazoa</taxon>
        <taxon>Ecdysozoa</taxon>
        <taxon>Arthropoda</taxon>
        <taxon>Hexapoda</taxon>
        <taxon>Insecta</taxon>
        <taxon>Pterygota</taxon>
        <taxon>Neoptera</taxon>
        <taxon>Endopterygota</taxon>
        <taxon>Diptera</taxon>
        <taxon>Brachycera</taxon>
        <taxon>Muscomorpha</taxon>
        <taxon>Tephritoidea</taxon>
        <taxon>Tephritidae</taxon>
        <taxon>Ceratitis</taxon>
        <taxon>Ceratitis</taxon>
    </lineage>
</organism>
<feature type="transmembrane region" description="Helical" evidence="9">
    <location>
        <begin position="488"/>
        <end position="510"/>
    </location>
</feature>
<keyword evidence="5 9" id="KW-1133">Transmembrane helix</keyword>
<reference evidence="10" key="1">
    <citation type="submission" date="2013-07" db="EMBL/GenBank/DDBJ databases">
        <authorList>
            <person name="Geib S."/>
        </authorList>
    </citation>
    <scope>NUCLEOTIDE SEQUENCE</scope>
</reference>
<evidence type="ECO:0000313" key="10">
    <source>
        <dbReference type="EMBL" id="JAB90004.1"/>
    </source>
</evidence>
<evidence type="ECO:0000256" key="2">
    <source>
        <dbReference type="ARBA" id="ARBA00010532"/>
    </source>
</evidence>
<keyword evidence="4 9" id="KW-0812">Transmembrane</keyword>
<dbReference type="EMBL" id="GAMC01016551">
    <property type="protein sequence ID" value="JAB90004.1"/>
    <property type="molecule type" value="mRNA"/>
</dbReference>
<dbReference type="InterPro" id="IPR002159">
    <property type="entry name" value="CD36_fam"/>
</dbReference>
<gene>
    <name evidence="10" type="primary">CRQ</name>
</gene>